<sequence>MSGRRFREAIQKEFEMNGRQNMSVVIAGLCNVYTHYITTYEEYQVQRYEAASTIYGPHTLSAYIQLFSGLARAIATDTVANLSQGPDPPFFDGLMTPLTPNTPDKAPGSMAFGDVLQPPKTEYHGGEVAEVMFVGANPKYSAENVTDHNFLTVEKYEDSSAMWQVVLNDASWDTRFYWHKGSSGLSNVTIEWHIAGTTPPGLYRIHYFGHNRKQSFLQPAKILAFDGASDPFQVVAP</sequence>
<organism evidence="8 9">
    <name type="scientific">Monodelphis domestica</name>
    <name type="common">Gray short-tailed opossum</name>
    <dbReference type="NCBI Taxonomy" id="13616"/>
    <lineage>
        <taxon>Eukaryota</taxon>
        <taxon>Metazoa</taxon>
        <taxon>Chordata</taxon>
        <taxon>Craniata</taxon>
        <taxon>Vertebrata</taxon>
        <taxon>Euteleostomi</taxon>
        <taxon>Mammalia</taxon>
        <taxon>Metatheria</taxon>
        <taxon>Didelphimorphia</taxon>
        <taxon>Didelphidae</taxon>
        <taxon>Monodelphis</taxon>
    </lineage>
</organism>
<keyword evidence="5" id="KW-0862">Zinc</keyword>
<dbReference type="GO" id="GO:0046514">
    <property type="term" value="P:ceramide catabolic process"/>
    <property type="evidence" value="ECO:0007669"/>
    <property type="project" value="InterPro"/>
</dbReference>
<name>F6YPZ7_MONDO</name>
<evidence type="ECO:0000256" key="5">
    <source>
        <dbReference type="PIRSR" id="PIRSR606823-2"/>
    </source>
</evidence>
<protein>
    <recommendedName>
        <fullName evidence="3">Neutral ceramidase</fullName>
        <ecNumber evidence="2">3.5.1.23</ecNumber>
    </recommendedName>
</protein>
<dbReference type="InterPro" id="IPR006823">
    <property type="entry name" value="Ceramidase_alk"/>
</dbReference>
<dbReference type="eggNOG" id="KOG2232">
    <property type="taxonomic scope" value="Eukaryota"/>
</dbReference>
<evidence type="ECO:0000259" key="6">
    <source>
        <dbReference type="Pfam" id="PF04734"/>
    </source>
</evidence>
<evidence type="ECO:0000256" key="1">
    <source>
        <dbReference type="ARBA" id="ARBA00009835"/>
    </source>
</evidence>
<dbReference type="InParanoid" id="F6YPZ7"/>
<dbReference type="InterPro" id="IPR038445">
    <property type="entry name" value="NCDase_C_sf"/>
</dbReference>
<feature type="binding site" evidence="5">
    <location>
        <position position="36"/>
    </location>
    <ligand>
        <name>Zn(2+)</name>
        <dbReference type="ChEBI" id="CHEBI:29105"/>
    </ligand>
</feature>
<feature type="domain" description="Neutral/alkaline non-lysosomal ceramidase N-terminal" evidence="6">
    <location>
        <begin position="1"/>
        <end position="65"/>
    </location>
</feature>
<evidence type="ECO:0000256" key="2">
    <source>
        <dbReference type="ARBA" id="ARBA00011891"/>
    </source>
</evidence>
<dbReference type="GO" id="GO:0005737">
    <property type="term" value="C:cytoplasm"/>
    <property type="evidence" value="ECO:0007669"/>
    <property type="project" value="UniProtKB-ARBA"/>
</dbReference>
<dbReference type="EC" id="3.5.1.23" evidence="2"/>
<dbReference type="InterPro" id="IPR031329">
    <property type="entry name" value="NEUT/ALK_ceramidase_N"/>
</dbReference>
<dbReference type="Pfam" id="PF04734">
    <property type="entry name" value="Ceramidase_alk"/>
    <property type="match status" value="1"/>
</dbReference>
<reference evidence="8 9" key="1">
    <citation type="journal article" date="2007" name="Nature">
        <title>Genome of the marsupial Monodelphis domestica reveals innovation in non-coding sequences.</title>
        <authorList>
            <person name="Mikkelsen T.S."/>
            <person name="Wakefield M.J."/>
            <person name="Aken B."/>
            <person name="Amemiya C.T."/>
            <person name="Chang J.L."/>
            <person name="Duke S."/>
            <person name="Garber M."/>
            <person name="Gentles A.J."/>
            <person name="Goodstadt L."/>
            <person name="Heger A."/>
            <person name="Jurka J."/>
            <person name="Kamal M."/>
            <person name="Mauceli E."/>
            <person name="Searle S.M."/>
            <person name="Sharpe T."/>
            <person name="Baker M.L."/>
            <person name="Batzer M.A."/>
            <person name="Benos P.V."/>
            <person name="Belov K."/>
            <person name="Clamp M."/>
            <person name="Cook A."/>
            <person name="Cuff J."/>
            <person name="Das R."/>
            <person name="Davidow L."/>
            <person name="Deakin J.E."/>
            <person name="Fazzari M.J."/>
            <person name="Glass J.L."/>
            <person name="Grabherr M."/>
            <person name="Greally J.M."/>
            <person name="Gu W."/>
            <person name="Hore T.A."/>
            <person name="Huttley G.A."/>
            <person name="Kleber M."/>
            <person name="Jirtle R.L."/>
            <person name="Koina E."/>
            <person name="Lee J.T."/>
            <person name="Mahony S."/>
            <person name="Marra M.A."/>
            <person name="Miller R.D."/>
            <person name="Nicholls R.D."/>
            <person name="Oda M."/>
            <person name="Papenfuss A.T."/>
            <person name="Parra Z.E."/>
            <person name="Pollock D.D."/>
            <person name="Ray D.A."/>
            <person name="Schein J.E."/>
            <person name="Speed T.P."/>
            <person name="Thompson K."/>
            <person name="VandeBerg J.L."/>
            <person name="Wade C.M."/>
            <person name="Walker J.A."/>
            <person name="Waters P.D."/>
            <person name="Webber C."/>
            <person name="Weidman J.R."/>
            <person name="Xie X."/>
            <person name="Zody M.C."/>
            <person name="Baldwin J."/>
            <person name="Abdouelleil A."/>
            <person name="Abdulkadir J."/>
            <person name="Abebe A."/>
            <person name="Abera B."/>
            <person name="Abreu J."/>
            <person name="Acer S.C."/>
            <person name="Aftuck L."/>
            <person name="Alexander A."/>
            <person name="An P."/>
            <person name="Anderson E."/>
            <person name="Anderson S."/>
            <person name="Arachi H."/>
            <person name="Azer M."/>
            <person name="Bachantsang P."/>
            <person name="Barry A."/>
            <person name="Bayul T."/>
            <person name="Berlin A."/>
            <person name="Bessette D."/>
            <person name="Bloom T."/>
            <person name="Bloom T."/>
            <person name="Boguslavskiy L."/>
            <person name="Bonnet C."/>
            <person name="Boukhgalter B."/>
            <person name="Bourzgui I."/>
            <person name="Brown A."/>
            <person name="Cahill P."/>
            <person name="Channer S."/>
            <person name="Cheshatsang Y."/>
            <person name="Chuda L."/>
            <person name="Citroen M."/>
            <person name="Collymore A."/>
            <person name="Cooke P."/>
            <person name="Costello M."/>
            <person name="D'Aco K."/>
            <person name="Daza R."/>
            <person name="De Haan G."/>
            <person name="DeGray S."/>
            <person name="DeMaso C."/>
            <person name="Dhargay N."/>
            <person name="Dooley K."/>
            <person name="Dooley E."/>
            <person name="Doricent M."/>
            <person name="Dorje P."/>
            <person name="Dorjee K."/>
            <person name="Dupes A."/>
            <person name="Elong R."/>
            <person name="Falk J."/>
            <person name="Farina A."/>
            <person name="Faro S."/>
            <person name="Ferguson D."/>
            <person name="Fisher S."/>
            <person name="Foley C.D."/>
            <person name="Franke A."/>
            <person name="Friedrich D."/>
            <person name="Gadbois L."/>
            <person name="Gearin G."/>
            <person name="Gearin C.R."/>
            <person name="Giannoukos G."/>
            <person name="Goode T."/>
            <person name="Graham J."/>
            <person name="Grandbois E."/>
            <person name="Grewal S."/>
            <person name="Gyaltsen K."/>
            <person name="Hafez N."/>
            <person name="Hagos B."/>
            <person name="Hall J."/>
            <person name="Henson C."/>
            <person name="Hollinger A."/>
            <person name="Honan T."/>
            <person name="Huard M.D."/>
            <person name="Hughes L."/>
            <person name="Hurhula B."/>
            <person name="Husby M.E."/>
            <person name="Kamat A."/>
            <person name="Kanga B."/>
            <person name="Kashin S."/>
            <person name="Khazanovich D."/>
            <person name="Kisner P."/>
            <person name="Lance K."/>
            <person name="Lara M."/>
            <person name="Lee W."/>
            <person name="Lennon N."/>
            <person name="Letendre F."/>
            <person name="LeVine R."/>
            <person name="Lipovsky A."/>
            <person name="Liu X."/>
            <person name="Liu J."/>
            <person name="Liu S."/>
            <person name="Lokyitsang T."/>
            <person name="Lokyitsang Y."/>
            <person name="Lubonja R."/>
            <person name="Lui A."/>
            <person name="MacDonald P."/>
            <person name="Magnisalis V."/>
            <person name="Maru K."/>
            <person name="Matthews C."/>
            <person name="McCusker W."/>
            <person name="McDonough S."/>
            <person name="Mehta T."/>
            <person name="Meldrim J."/>
            <person name="Meneus L."/>
            <person name="Mihai O."/>
            <person name="Mihalev A."/>
            <person name="Mihova T."/>
            <person name="Mittelman R."/>
            <person name="Mlenga V."/>
            <person name="Montmayeur A."/>
            <person name="Mulrain L."/>
            <person name="Navidi A."/>
            <person name="Naylor J."/>
            <person name="Negash T."/>
            <person name="Nguyen T."/>
            <person name="Nguyen N."/>
            <person name="Nicol R."/>
            <person name="Norbu C."/>
            <person name="Norbu N."/>
            <person name="Novod N."/>
            <person name="O'Neill B."/>
            <person name="Osman S."/>
            <person name="Markiewicz E."/>
            <person name="Oyono O.L."/>
            <person name="Patti C."/>
            <person name="Phunkhang P."/>
            <person name="Pierre F."/>
            <person name="Priest M."/>
            <person name="Raghuraman S."/>
            <person name="Rege F."/>
            <person name="Reyes R."/>
            <person name="Rise C."/>
            <person name="Rogov P."/>
            <person name="Ross K."/>
            <person name="Ryan E."/>
            <person name="Settipalli S."/>
            <person name="Shea T."/>
            <person name="Sherpa N."/>
            <person name="Shi L."/>
            <person name="Shih D."/>
            <person name="Sparrow T."/>
            <person name="Spaulding J."/>
            <person name="Stalker J."/>
            <person name="Stange-Thomann N."/>
            <person name="Stavropoulos S."/>
            <person name="Stone C."/>
            <person name="Strader C."/>
            <person name="Tesfaye S."/>
            <person name="Thomson T."/>
            <person name="Thoulutsang Y."/>
            <person name="Thoulutsang D."/>
            <person name="Topham K."/>
            <person name="Topping I."/>
            <person name="Tsamla T."/>
            <person name="Vassiliev H."/>
            <person name="Vo A."/>
            <person name="Wangchuk T."/>
            <person name="Wangdi T."/>
            <person name="Weiand M."/>
            <person name="Wilkinson J."/>
            <person name="Wilson A."/>
            <person name="Yadav S."/>
            <person name="Young G."/>
            <person name="Yu Q."/>
            <person name="Zembek L."/>
            <person name="Zhong D."/>
            <person name="Zimmer A."/>
            <person name="Zwirko Z."/>
            <person name="Jaffe D.B."/>
            <person name="Alvarez P."/>
            <person name="Brockman W."/>
            <person name="Butler J."/>
            <person name="Chin C."/>
            <person name="Gnerre S."/>
            <person name="MacCallum I."/>
            <person name="Graves J.A."/>
            <person name="Ponting C.P."/>
            <person name="Breen M."/>
            <person name="Samollow P.B."/>
            <person name="Lander E.S."/>
            <person name="Lindblad-Toh K."/>
        </authorList>
    </citation>
    <scope>NUCLEOTIDE SEQUENCE [LARGE SCALE GENOMIC DNA]</scope>
</reference>
<reference evidence="8" key="2">
    <citation type="submission" date="2025-08" db="UniProtKB">
        <authorList>
            <consortium name="Ensembl"/>
        </authorList>
    </citation>
    <scope>IDENTIFICATION</scope>
</reference>
<dbReference type="Proteomes" id="UP000002280">
    <property type="component" value="Chromosome 1"/>
</dbReference>
<dbReference type="STRING" id="13616.ENSMODP00000020586"/>
<dbReference type="HOGENOM" id="CLU_011300_2_0_1"/>
<dbReference type="GO" id="GO:0046512">
    <property type="term" value="P:sphingosine biosynthetic process"/>
    <property type="evidence" value="ECO:0007669"/>
    <property type="project" value="UniProtKB-ARBA"/>
</dbReference>
<evidence type="ECO:0000313" key="9">
    <source>
        <dbReference type="Proteomes" id="UP000002280"/>
    </source>
</evidence>
<comment type="similarity">
    <text evidence="1">Belongs to the neutral ceramidase family.</text>
</comment>
<dbReference type="InterPro" id="IPR031331">
    <property type="entry name" value="NEUT/ALK_ceramidase_C"/>
</dbReference>
<keyword evidence="5" id="KW-0479">Metal-binding</keyword>
<dbReference type="GO" id="GO:0046513">
    <property type="term" value="P:ceramide biosynthetic process"/>
    <property type="evidence" value="ECO:0007669"/>
    <property type="project" value="UniProtKB-ARBA"/>
</dbReference>
<dbReference type="OMA" id="ETRFYWY"/>
<dbReference type="Gene3D" id="2.60.40.2300">
    <property type="entry name" value="Neutral/alkaline non-lysosomal ceramidase, C-terminal domain"/>
    <property type="match status" value="1"/>
</dbReference>
<proteinExistence type="inferred from homology"/>
<feature type="domain" description="Neutral/alkaline non-lysosomal ceramidase C-terminal" evidence="7">
    <location>
        <begin position="67"/>
        <end position="234"/>
    </location>
</feature>
<dbReference type="FunFam" id="2.60.40.2300:FF:000001">
    <property type="entry name" value="N-acylsphingosine amidohydrolase 2"/>
    <property type="match status" value="1"/>
</dbReference>
<keyword evidence="9" id="KW-1185">Reference proteome</keyword>
<evidence type="ECO:0000256" key="3">
    <source>
        <dbReference type="ARBA" id="ARBA00019235"/>
    </source>
</evidence>
<dbReference type="GO" id="GO:0017040">
    <property type="term" value="F:N-acylsphingosine amidohydrolase activity"/>
    <property type="evidence" value="ECO:0007669"/>
    <property type="project" value="UniProtKB-EC"/>
</dbReference>
<dbReference type="GO" id="GO:0005886">
    <property type="term" value="C:plasma membrane"/>
    <property type="evidence" value="ECO:0007669"/>
    <property type="project" value="UniProtKB-ARBA"/>
</dbReference>
<dbReference type="AlphaFoldDB" id="F6YPZ7"/>
<evidence type="ECO:0000259" key="7">
    <source>
        <dbReference type="Pfam" id="PF17048"/>
    </source>
</evidence>
<comment type="cofactor">
    <cofactor evidence="5">
        <name>Zn(2+)</name>
        <dbReference type="ChEBI" id="CHEBI:29105"/>
    </cofactor>
    <text evidence="5">Binds 1 zinc ion per subunit.</text>
</comment>
<reference evidence="8" key="3">
    <citation type="submission" date="2025-09" db="UniProtKB">
        <authorList>
            <consortium name="Ensembl"/>
        </authorList>
    </citation>
    <scope>IDENTIFICATION</scope>
</reference>
<dbReference type="Bgee" id="ENSMODG00000016486">
    <property type="expression patterns" value="Expressed in lung and 10 other cell types or tissues"/>
</dbReference>
<dbReference type="PANTHER" id="PTHR12670">
    <property type="entry name" value="CERAMIDASE"/>
    <property type="match status" value="1"/>
</dbReference>
<dbReference type="GO" id="GO:0046872">
    <property type="term" value="F:metal ion binding"/>
    <property type="evidence" value="ECO:0007669"/>
    <property type="project" value="UniProtKB-KW"/>
</dbReference>
<dbReference type="Pfam" id="PF17048">
    <property type="entry name" value="Ceramidse_alk_C"/>
    <property type="match status" value="1"/>
</dbReference>
<keyword evidence="4" id="KW-0378">Hydrolase</keyword>
<dbReference type="PANTHER" id="PTHR12670:SF1">
    <property type="entry name" value="NEUTRAL CERAMIDASE"/>
    <property type="match status" value="1"/>
</dbReference>
<evidence type="ECO:0000313" key="8">
    <source>
        <dbReference type="Ensembl" id="ENSMODP00000020586.3"/>
    </source>
</evidence>
<evidence type="ECO:0000256" key="4">
    <source>
        <dbReference type="ARBA" id="ARBA00022801"/>
    </source>
</evidence>
<dbReference type="Ensembl" id="ENSMODT00000020951.4">
    <property type="protein sequence ID" value="ENSMODP00000020586.3"/>
    <property type="gene ID" value="ENSMODG00000016486.4"/>
</dbReference>
<accession>F6YPZ7</accession>
<dbReference type="GeneTree" id="ENSGT00390000015792"/>